<evidence type="ECO:0000313" key="3">
    <source>
        <dbReference type="Proteomes" id="UP000692954"/>
    </source>
</evidence>
<dbReference type="OrthoDB" id="310705at2759"/>
<sequence>MNEQILVPFFPYHFNAILPYRVVYYTQVMKSFPEYKNISIQQTENKESVKKEEFIECQKTEKCNLKIEVTEMSNYCHMFPGQTKNYYKNIGQKIKKFIYTQFSEFSQIMSDLAIRKFLKIESQKYNRNSIQKLMKSQKGRKICRLFFAQFKWVKPFLTQNKTDLDLYFRYNRTLCIKKEKKQKKIKSKEFMMKEEI</sequence>
<comment type="caution">
    <text evidence="1">The sequence shown here is derived from an EMBL/GenBank/DDBJ whole genome shotgun (WGS) entry which is preliminary data.</text>
</comment>
<dbReference type="AlphaFoldDB" id="A0A8S1M1A1"/>
<accession>A0A8S1M1A1</accession>
<dbReference type="EMBL" id="CAJJDN010000028">
    <property type="protein sequence ID" value="CAD8071573.1"/>
    <property type="molecule type" value="Genomic_DNA"/>
</dbReference>
<gene>
    <name evidence="1" type="ORF">PSON_ATCC_30995.1.T0280127</name>
    <name evidence="2" type="ORF">PSON_ATCC_30995.1.T0280128</name>
</gene>
<reference evidence="1" key="1">
    <citation type="submission" date="2021-01" db="EMBL/GenBank/DDBJ databases">
        <authorList>
            <consortium name="Genoscope - CEA"/>
            <person name="William W."/>
        </authorList>
    </citation>
    <scope>NUCLEOTIDE SEQUENCE</scope>
</reference>
<dbReference type="Proteomes" id="UP000692954">
    <property type="component" value="Unassembled WGS sequence"/>
</dbReference>
<keyword evidence="3" id="KW-1185">Reference proteome</keyword>
<evidence type="ECO:0000313" key="2">
    <source>
        <dbReference type="EMBL" id="CAD8071575.1"/>
    </source>
</evidence>
<organism evidence="1 3">
    <name type="scientific">Paramecium sonneborni</name>
    <dbReference type="NCBI Taxonomy" id="65129"/>
    <lineage>
        <taxon>Eukaryota</taxon>
        <taxon>Sar</taxon>
        <taxon>Alveolata</taxon>
        <taxon>Ciliophora</taxon>
        <taxon>Intramacronucleata</taxon>
        <taxon>Oligohymenophorea</taxon>
        <taxon>Peniculida</taxon>
        <taxon>Parameciidae</taxon>
        <taxon>Paramecium</taxon>
    </lineage>
</organism>
<evidence type="ECO:0000313" key="1">
    <source>
        <dbReference type="EMBL" id="CAD8071573.1"/>
    </source>
</evidence>
<dbReference type="EMBL" id="CAJJDN010000028">
    <property type="protein sequence ID" value="CAD8071575.1"/>
    <property type="molecule type" value="Genomic_DNA"/>
</dbReference>
<protein>
    <submittedName>
        <fullName evidence="1">Uncharacterized protein</fullName>
    </submittedName>
</protein>
<proteinExistence type="predicted"/>
<name>A0A8S1M1A1_9CILI</name>